<dbReference type="PROSITE" id="PS51194">
    <property type="entry name" value="HELICASE_CTER"/>
    <property type="match status" value="1"/>
</dbReference>
<keyword evidence="3" id="KW-0175">Coiled coil</keyword>
<dbReference type="Gene3D" id="3.40.50.10810">
    <property type="entry name" value="Tandem AAA-ATPase domain"/>
    <property type="match status" value="1"/>
</dbReference>
<evidence type="ECO:0000256" key="3">
    <source>
        <dbReference type="SAM" id="Coils"/>
    </source>
</evidence>
<dbReference type="SMART" id="SM00487">
    <property type="entry name" value="DEXDc"/>
    <property type="match status" value="1"/>
</dbReference>
<gene>
    <name evidence="7" type="ORF">FZC78_12190</name>
</gene>
<feature type="domain" description="Helicase C-terminal" evidence="6">
    <location>
        <begin position="885"/>
        <end position="1047"/>
    </location>
</feature>
<evidence type="ECO:0000256" key="1">
    <source>
        <dbReference type="ARBA" id="ARBA00022801"/>
    </source>
</evidence>
<dbReference type="InterPro" id="IPR000330">
    <property type="entry name" value="SNF2_N"/>
</dbReference>
<dbReference type="Pfam" id="PF00176">
    <property type="entry name" value="SNF2-rel_dom"/>
    <property type="match status" value="1"/>
</dbReference>
<dbReference type="Pfam" id="PF00271">
    <property type="entry name" value="Helicase_C"/>
    <property type="match status" value="1"/>
</dbReference>
<keyword evidence="2" id="KW-0862">Zinc</keyword>
<dbReference type="Pfam" id="PF08455">
    <property type="entry name" value="SNF2_assoc"/>
    <property type="match status" value="1"/>
</dbReference>
<dbReference type="PROSITE" id="PS51192">
    <property type="entry name" value="HELICASE_ATP_BIND_1"/>
    <property type="match status" value="1"/>
</dbReference>
<dbReference type="OrthoDB" id="9760715at2"/>
<dbReference type="InterPro" id="IPR014001">
    <property type="entry name" value="Helicase_ATP-bd"/>
</dbReference>
<name>A0A5D4NRF2_9BACI</name>
<dbReference type="Proteomes" id="UP000322267">
    <property type="component" value="Unassembled WGS sequence"/>
</dbReference>
<proteinExistence type="predicted"/>
<feature type="domain" description="SWIM-type" evidence="4">
    <location>
        <begin position="51"/>
        <end position="90"/>
    </location>
</feature>
<dbReference type="GO" id="GO:0016787">
    <property type="term" value="F:hydrolase activity"/>
    <property type="evidence" value="ECO:0007669"/>
    <property type="project" value="UniProtKB-KW"/>
</dbReference>
<dbReference type="InterPro" id="IPR038718">
    <property type="entry name" value="SNF2-like_sf"/>
</dbReference>
<dbReference type="CDD" id="cd18793">
    <property type="entry name" value="SF2_C_SNF"/>
    <property type="match status" value="1"/>
</dbReference>
<evidence type="ECO:0000256" key="2">
    <source>
        <dbReference type="PROSITE-ProRule" id="PRU00325"/>
    </source>
</evidence>
<feature type="domain" description="Helicase ATP-binding" evidence="5">
    <location>
        <begin position="612"/>
        <end position="775"/>
    </location>
</feature>
<feature type="coiled-coil region" evidence="3">
    <location>
        <begin position="1009"/>
        <end position="1036"/>
    </location>
</feature>
<dbReference type="SUPFAM" id="SSF52540">
    <property type="entry name" value="P-loop containing nucleoside triphosphate hydrolases"/>
    <property type="match status" value="2"/>
</dbReference>
<dbReference type="InterPro" id="IPR013663">
    <property type="entry name" value="Helicase_SWF/SNF/SWI_bac"/>
</dbReference>
<organism evidence="7 8">
    <name type="scientific">Rossellomorea vietnamensis</name>
    <dbReference type="NCBI Taxonomy" id="218284"/>
    <lineage>
        <taxon>Bacteria</taxon>
        <taxon>Bacillati</taxon>
        <taxon>Bacillota</taxon>
        <taxon>Bacilli</taxon>
        <taxon>Bacillales</taxon>
        <taxon>Bacillaceae</taxon>
        <taxon>Rossellomorea</taxon>
    </lineage>
</organism>
<dbReference type="AlphaFoldDB" id="A0A5D4NRF2"/>
<dbReference type="FunFam" id="3.40.50.300:FF:000533">
    <property type="entry name" value="Helicase, Snf2 family"/>
    <property type="match status" value="1"/>
</dbReference>
<keyword evidence="1" id="KW-0378">Hydrolase</keyword>
<evidence type="ECO:0000259" key="4">
    <source>
        <dbReference type="PROSITE" id="PS50966"/>
    </source>
</evidence>
<dbReference type="InterPro" id="IPR001650">
    <property type="entry name" value="Helicase_C-like"/>
</dbReference>
<evidence type="ECO:0000313" key="8">
    <source>
        <dbReference type="Proteomes" id="UP000322267"/>
    </source>
</evidence>
<dbReference type="GO" id="GO:0005524">
    <property type="term" value="F:ATP binding"/>
    <property type="evidence" value="ECO:0007669"/>
    <property type="project" value="InterPro"/>
</dbReference>
<dbReference type="PROSITE" id="PS50966">
    <property type="entry name" value="ZF_SWIM"/>
    <property type="match status" value="1"/>
</dbReference>
<evidence type="ECO:0000313" key="7">
    <source>
        <dbReference type="EMBL" id="TYS16737.1"/>
    </source>
</evidence>
<dbReference type="SMART" id="SM00490">
    <property type="entry name" value="HELICc"/>
    <property type="match status" value="1"/>
</dbReference>
<evidence type="ECO:0000259" key="6">
    <source>
        <dbReference type="PROSITE" id="PS51194"/>
    </source>
</evidence>
<keyword evidence="7" id="KW-0547">Nucleotide-binding</keyword>
<keyword evidence="7" id="KW-0347">Helicase</keyword>
<keyword evidence="7" id="KW-0067">ATP-binding</keyword>
<dbReference type="InterPro" id="IPR049730">
    <property type="entry name" value="SNF2/RAD54-like_C"/>
</dbReference>
<dbReference type="PANTHER" id="PTHR10799">
    <property type="entry name" value="SNF2/RAD54 HELICASE FAMILY"/>
    <property type="match status" value="1"/>
</dbReference>
<comment type="caution">
    <text evidence="7">The sequence shown here is derived from an EMBL/GenBank/DDBJ whole genome shotgun (WGS) entry which is preliminary data.</text>
</comment>
<reference evidence="7 8" key="1">
    <citation type="submission" date="2019-08" db="EMBL/GenBank/DDBJ databases">
        <title>Bacillus genomes from the desert of Cuatro Cienegas, Coahuila.</title>
        <authorList>
            <person name="Olmedo-Alvarez G."/>
        </authorList>
    </citation>
    <scope>NUCLEOTIDE SEQUENCE [LARGE SCALE GENOMIC DNA]</scope>
    <source>
        <strain evidence="7 8">CH34_1T</strain>
    </source>
</reference>
<dbReference type="EMBL" id="VTEI01000005">
    <property type="protein sequence ID" value="TYS16737.1"/>
    <property type="molecule type" value="Genomic_DNA"/>
</dbReference>
<keyword evidence="2" id="KW-0863">Zinc-finger</keyword>
<sequence length="1052" mass="121225">MNIKLSTKIITDKCGSVSFKRGETYFKKNAVEIIEDHADACKAVVKSSEDFHVTISSDHNGGILTECTCPKLSSFTLECQHVAAVLIALKDSQRGSQDLTEGFLTLFENKIKSSGRQRHFDTRRVMEAEFTLKPVRTADGQSLFSLKLMINRQWIKDIRTFLHRVRDGQTYQVSRDFIYDPQFYCFLRETNEVITQLIKVVHDEKVYQEEHSSVQETKELLLIPPTSWQPLQPLLQDDGNILIDDAGQLFKGLQIAKEPLPLQFTFDDDEGDYYLKVRGLHWMVVLLPYNSVFCEGKLYHLPPEDCRRLAEIKDMLDFSGTSKIPIPSSRIAYFLEKVGVDLKRLGTVEISGSLRKKYMTTPLVAKLYLDRVKNRLLAGLEFQYENIVINPLEDKEIPTGKMMVRDTAKEQEILSLMEESSFAKTEGGYILHNEELEYEFLYYMVPKLKKLAGIYATTAVRNRIFRGKSSPKIRVKVKRDRMNWLEFKFDMDGIPERDIHELLSSLQEQRKYYRLQNGSLLSLESKEIQEIQRFLRNSQADHIDFAKGLALPMDQCLELLDHIDSSKVFKIEKSFRELIESLRKPGSLSFDIPSNLSSILRDYQKEGYQWMKTLAHYGFGGVLADDMGLGKTVQSIAFIQSIIPAIREQESPALIVCPSSLTYNWLAEFQKFTPAIKAVVMDGNKKQRQSLQKNFRERDVIIISYPLLKMDISWFEKQAFSVVFFDEAQNFKNPVTQTARAVKKIDAANRFALSGTPIENSIEELWSIYHVVFPQLFKGLKDYSHLTRKTIARRIKPFMLRRVKEDVLSELPAKMEMRESIELLPQQKKLYAAYLAKLKHDTLKHLDKDTLRKNKIKILAGITRLRQICCHPSLFVEGYKGDSAKLQQLLSIIEESKQSGRRVLIFSQFTKMLDLIGRELAGKGLPFFYLDGSTPSQERIDLCRRYNEGERDIFLISLKAGGTGLNLHSADTVILFDTWWNPAVEEQAADRAHRMGQKNTVQVIKLVAKGTIEEKMNELQEKKRHLVEELIDSQEKKDTVLTEEDIKEILNL</sequence>
<evidence type="ECO:0000259" key="5">
    <source>
        <dbReference type="PROSITE" id="PS51192"/>
    </source>
</evidence>
<dbReference type="InterPro" id="IPR007527">
    <property type="entry name" value="Znf_SWIM"/>
</dbReference>
<dbReference type="GO" id="GO:0008270">
    <property type="term" value="F:zinc ion binding"/>
    <property type="evidence" value="ECO:0007669"/>
    <property type="project" value="UniProtKB-KW"/>
</dbReference>
<dbReference type="Gene3D" id="3.40.50.300">
    <property type="entry name" value="P-loop containing nucleotide triphosphate hydrolases"/>
    <property type="match status" value="1"/>
</dbReference>
<keyword evidence="2" id="KW-0479">Metal-binding</keyword>
<protein>
    <submittedName>
        <fullName evidence="7">DEAD/DEAH box helicase</fullName>
    </submittedName>
</protein>
<accession>A0A5D4NRF2</accession>
<dbReference type="RefSeq" id="WP_148939974.1">
    <property type="nucleotide sequence ID" value="NZ_VTEI01000005.1"/>
</dbReference>
<dbReference type="InterPro" id="IPR027417">
    <property type="entry name" value="P-loop_NTPase"/>
</dbReference>
<dbReference type="GO" id="GO:0004386">
    <property type="term" value="F:helicase activity"/>
    <property type="evidence" value="ECO:0007669"/>
    <property type="project" value="UniProtKB-KW"/>
</dbReference>